<name>A0A140L1A8_9FIRM</name>
<proteinExistence type="predicted"/>
<keyword evidence="2" id="KW-1185">Reference proteome</keyword>
<dbReference type="STRING" id="520762.AN619_24260"/>
<dbReference type="EMBL" id="LOEE01000057">
    <property type="protein sequence ID" value="KXG74333.1"/>
    <property type="molecule type" value="Genomic_DNA"/>
</dbReference>
<dbReference type="PATRIC" id="fig|520762.4.peg.2692"/>
<protein>
    <submittedName>
        <fullName evidence="1">Uncharacterized protein</fullName>
    </submittedName>
</protein>
<comment type="caution">
    <text evidence="1">The sequence shown here is derived from an EMBL/GenBank/DDBJ whole genome shotgun (WGS) entry which is preliminary data.</text>
</comment>
<dbReference type="Proteomes" id="UP000070456">
    <property type="component" value="Unassembled WGS sequence"/>
</dbReference>
<sequence length="222" mass="25440">MSKFLGPIHHWLFHKIRLHEDLEMELIRAYKEKYGDEIESIANEMENQYGSPIEDKPLDQLIDTTNIHGWLQNRISIAETRQAAILAAIFNKYGPDAVKIALDLYRNQGAQSGLDAKAKGQTDSAPAIYKALNNYILDGMPCDNVNNISMADPDRVEWKNIKCLHRSYWEAVGADVEIFYRLRTAWIQAFVENANENFTYQVSKADFNGLPGFIHQIKTKLH</sequence>
<organism evidence="1 2">
    <name type="scientific">Thermotalea metallivorans</name>
    <dbReference type="NCBI Taxonomy" id="520762"/>
    <lineage>
        <taxon>Bacteria</taxon>
        <taxon>Bacillati</taxon>
        <taxon>Bacillota</taxon>
        <taxon>Clostridia</taxon>
        <taxon>Peptostreptococcales</taxon>
        <taxon>Thermotaleaceae</taxon>
        <taxon>Thermotalea</taxon>
    </lineage>
</organism>
<gene>
    <name evidence="1" type="ORF">AN619_24260</name>
</gene>
<dbReference type="AlphaFoldDB" id="A0A140L1A8"/>
<dbReference type="RefSeq" id="WP_068557302.1">
    <property type="nucleotide sequence ID" value="NZ_LOEE01000057.1"/>
</dbReference>
<reference evidence="1 2" key="1">
    <citation type="submission" date="2015-12" db="EMBL/GenBank/DDBJ databases">
        <title>Draft genome sequence of the thermoanaerobe Thermotalea metallivorans, an isolate from the runoff channel of the Great Artesian Basin, Australia.</title>
        <authorList>
            <person name="Patel B.K."/>
        </authorList>
    </citation>
    <scope>NUCLEOTIDE SEQUENCE [LARGE SCALE GENOMIC DNA]</scope>
    <source>
        <strain evidence="1 2">B2-1</strain>
    </source>
</reference>
<evidence type="ECO:0000313" key="2">
    <source>
        <dbReference type="Proteomes" id="UP000070456"/>
    </source>
</evidence>
<accession>A0A140L1A8</accession>
<evidence type="ECO:0000313" key="1">
    <source>
        <dbReference type="EMBL" id="KXG74333.1"/>
    </source>
</evidence>